<proteinExistence type="predicted"/>
<reference evidence="1 2" key="1">
    <citation type="journal article" date="2003" name="Int. J. Syst. Evol. Microbiol.">
        <title>Bacillus nealsonii sp. nov., isolated from a spacecraft-assembly facility, whose spores are gamma-radiation resistant.</title>
        <authorList>
            <person name="Venkateswaran K."/>
            <person name="Kempf M."/>
            <person name="Chen F."/>
            <person name="Satomi M."/>
            <person name="Nicholson W."/>
            <person name="Kern R."/>
        </authorList>
    </citation>
    <scope>NUCLEOTIDE SEQUENCE [LARGE SCALE GENOMIC DNA]</scope>
    <source>
        <strain evidence="1 2">FO-92</strain>
    </source>
</reference>
<protein>
    <submittedName>
        <fullName evidence="1">Uncharacterized protein</fullName>
    </submittedName>
</protein>
<name>A0A2N0YYT6_9BACI</name>
<sequence length="188" mass="22606">MGSMYEKILDVLERRGPATIYSIYDEIKNSSLEEDKPVQLSSIKSAIIRKKDLFQLEDNIVSILPEKEINSISIEFEEYRSSWYKLTIDFILENYFMQEWHLLKNQQKMDIPQMAAEFDYLALKKELYRLKIWDWEKSLDQGEHTWTIVLKTTNKEYRLMGCSLKAKEWKKINKKIEDFIPMMSFFPH</sequence>
<dbReference type="Proteomes" id="UP000233375">
    <property type="component" value="Unassembled WGS sequence"/>
</dbReference>
<comment type="caution">
    <text evidence="1">The sequence shown here is derived from an EMBL/GenBank/DDBJ whole genome shotgun (WGS) entry which is preliminary data.</text>
</comment>
<keyword evidence="2" id="KW-1185">Reference proteome</keyword>
<dbReference type="AlphaFoldDB" id="A0A2N0YYT6"/>
<dbReference type="OrthoDB" id="4979632at2"/>
<evidence type="ECO:0000313" key="1">
    <source>
        <dbReference type="EMBL" id="PKG22423.1"/>
    </source>
</evidence>
<dbReference type="RefSeq" id="WP_101178480.1">
    <property type="nucleotide sequence ID" value="NZ_PISE01000043.1"/>
</dbReference>
<evidence type="ECO:0000313" key="2">
    <source>
        <dbReference type="Proteomes" id="UP000233375"/>
    </source>
</evidence>
<organism evidence="1 2">
    <name type="scientific">Niallia nealsonii</name>
    <dbReference type="NCBI Taxonomy" id="115979"/>
    <lineage>
        <taxon>Bacteria</taxon>
        <taxon>Bacillati</taxon>
        <taxon>Bacillota</taxon>
        <taxon>Bacilli</taxon>
        <taxon>Bacillales</taxon>
        <taxon>Bacillaceae</taxon>
        <taxon>Niallia</taxon>
    </lineage>
</organism>
<accession>A0A2N0YYT6</accession>
<dbReference type="EMBL" id="PISE01000043">
    <property type="protein sequence ID" value="PKG22423.1"/>
    <property type="molecule type" value="Genomic_DNA"/>
</dbReference>
<gene>
    <name evidence="1" type="ORF">CWS01_17600</name>
</gene>